<evidence type="ECO:0000256" key="1">
    <source>
        <dbReference type="ARBA" id="ARBA00000085"/>
    </source>
</evidence>
<keyword evidence="4" id="KW-0547">Nucleotide-binding</keyword>
<evidence type="ECO:0000259" key="9">
    <source>
        <dbReference type="PROSITE" id="PS50109"/>
    </source>
</evidence>
<reference evidence="11" key="1">
    <citation type="submission" date="2012-06" db="EMBL/GenBank/DDBJ databases">
        <title>The complete genome of Flexibacter litoralis DSM 6794.</title>
        <authorList>
            <person name="Lucas S."/>
            <person name="Copeland A."/>
            <person name="Lapidus A."/>
            <person name="Glavina del Rio T."/>
            <person name="Dalin E."/>
            <person name="Tice H."/>
            <person name="Bruce D."/>
            <person name="Goodwin L."/>
            <person name="Pitluck S."/>
            <person name="Peters L."/>
            <person name="Ovchinnikova G."/>
            <person name="Lu M."/>
            <person name="Kyrpides N."/>
            <person name="Mavromatis K."/>
            <person name="Ivanova N."/>
            <person name="Brettin T."/>
            <person name="Detter J.C."/>
            <person name="Han C."/>
            <person name="Larimer F."/>
            <person name="Land M."/>
            <person name="Hauser L."/>
            <person name="Markowitz V."/>
            <person name="Cheng J.-F."/>
            <person name="Hugenholtz P."/>
            <person name="Woyke T."/>
            <person name="Wu D."/>
            <person name="Spring S."/>
            <person name="Lang E."/>
            <person name="Kopitz M."/>
            <person name="Brambilla E."/>
            <person name="Klenk H.-P."/>
            <person name="Eisen J.A."/>
        </authorList>
    </citation>
    <scope>NUCLEOTIDE SEQUENCE [LARGE SCALE GENOMIC DNA]</scope>
    <source>
        <strain evidence="11">ATCC 23117 / DSM 6794 / NBRC 15988 / NCIMB 1366 / Sio-4</strain>
    </source>
</reference>
<evidence type="ECO:0000256" key="7">
    <source>
        <dbReference type="ARBA" id="ARBA00023012"/>
    </source>
</evidence>
<dbReference type="PRINTS" id="PR00344">
    <property type="entry name" value="BCTRLSENSOR"/>
</dbReference>
<comment type="catalytic activity">
    <reaction evidence="1">
        <text>ATP + protein L-histidine = ADP + protein N-phospho-L-histidine.</text>
        <dbReference type="EC" id="2.7.13.3"/>
    </reaction>
</comment>
<keyword evidence="8" id="KW-1133">Transmembrane helix</keyword>
<feature type="transmembrane region" description="Helical" evidence="8">
    <location>
        <begin position="149"/>
        <end position="169"/>
    </location>
</feature>
<organism evidence="10 11">
    <name type="scientific">Bernardetia litoralis (strain ATCC 23117 / DSM 6794 / NBRC 15988 / NCIMB 1366 / Fx l1 / Sio-4)</name>
    <name type="common">Flexibacter litoralis</name>
    <dbReference type="NCBI Taxonomy" id="880071"/>
    <lineage>
        <taxon>Bacteria</taxon>
        <taxon>Pseudomonadati</taxon>
        <taxon>Bacteroidota</taxon>
        <taxon>Cytophagia</taxon>
        <taxon>Cytophagales</taxon>
        <taxon>Bernardetiaceae</taxon>
        <taxon>Bernardetia</taxon>
    </lineage>
</organism>
<evidence type="ECO:0000313" key="11">
    <source>
        <dbReference type="Proteomes" id="UP000006054"/>
    </source>
</evidence>
<name>I4AP42_BERLS</name>
<dbReference type="EC" id="2.7.13.3" evidence="2"/>
<dbReference type="SUPFAM" id="SSF55874">
    <property type="entry name" value="ATPase domain of HSP90 chaperone/DNA topoisomerase II/histidine kinase"/>
    <property type="match status" value="1"/>
</dbReference>
<evidence type="ECO:0000256" key="4">
    <source>
        <dbReference type="ARBA" id="ARBA00022741"/>
    </source>
</evidence>
<dbReference type="STRING" id="880071.Fleli_3405"/>
<protein>
    <recommendedName>
        <fullName evidence="2">histidine kinase</fullName>
        <ecNumber evidence="2">2.7.13.3</ecNumber>
    </recommendedName>
</protein>
<dbReference type="PATRIC" id="fig|880071.3.peg.3409"/>
<keyword evidence="5 10" id="KW-0418">Kinase</keyword>
<dbReference type="InterPro" id="IPR005467">
    <property type="entry name" value="His_kinase_dom"/>
</dbReference>
<dbReference type="GO" id="GO:0000160">
    <property type="term" value="P:phosphorelay signal transduction system"/>
    <property type="evidence" value="ECO:0007669"/>
    <property type="project" value="UniProtKB-KW"/>
</dbReference>
<dbReference type="eggNOG" id="COG2205">
    <property type="taxonomic scope" value="Bacteria"/>
</dbReference>
<dbReference type="Pfam" id="PF02518">
    <property type="entry name" value="HATPase_c"/>
    <property type="match status" value="1"/>
</dbReference>
<dbReference type="AlphaFoldDB" id="I4AP42"/>
<feature type="transmembrane region" description="Helical" evidence="8">
    <location>
        <begin position="12"/>
        <end position="30"/>
    </location>
</feature>
<feature type="domain" description="Histidine kinase" evidence="9">
    <location>
        <begin position="187"/>
        <end position="396"/>
    </location>
</feature>
<dbReference type="EMBL" id="CP003345">
    <property type="protein sequence ID" value="AFM05727.1"/>
    <property type="molecule type" value="Genomic_DNA"/>
</dbReference>
<dbReference type="InterPro" id="IPR003594">
    <property type="entry name" value="HATPase_dom"/>
</dbReference>
<evidence type="ECO:0000256" key="8">
    <source>
        <dbReference type="SAM" id="Phobius"/>
    </source>
</evidence>
<dbReference type="InterPro" id="IPR004358">
    <property type="entry name" value="Sig_transdc_His_kin-like_C"/>
</dbReference>
<sequence precursor="true">MLSLNQSPSKLKWFVILFASLIGLASLYYTNELVDSLADREQEQIDLVAKAQELVVQVEDSLMLNFLVTSILQGNQSIPMIIADGEGNPSESRNIKFKKNATEEEKDNILREYLTSMKAARSPIEVKVSEEWKYYIYYENSTLLTQLKYFPYAQLSLIAVFLIFAYFLFSSSRRAEQNRVWVGLAKETAHQLGTPLSALMAWVEYFRADQSVEEEILQEIEKDIARLTMITGRFSSIGSIPDLNSENVLEVVEGVTEYLKKRISTKVKLTIRASKNAKLYALINKPLFEWVIENICKNAVDAMTETGGKGSITLFFSSDRSQKQLILDITDTGKGIPQSQIKTVFRPGFTTKKRGWGLGLTLARRIVEQYHNGKISVLKSEVGKGTTFRIILATSE</sequence>
<gene>
    <name evidence="10" type="ordered locus">Fleli_3405</name>
</gene>
<keyword evidence="8" id="KW-0812">Transmembrane</keyword>
<dbReference type="HOGENOM" id="CLU_039822_0_0_10"/>
<evidence type="ECO:0000256" key="2">
    <source>
        <dbReference type="ARBA" id="ARBA00012438"/>
    </source>
</evidence>
<keyword evidence="8" id="KW-0472">Membrane</keyword>
<dbReference type="PROSITE" id="PS50109">
    <property type="entry name" value="HIS_KIN"/>
    <property type="match status" value="1"/>
</dbReference>
<dbReference type="KEGG" id="fli:Fleli_3405"/>
<proteinExistence type="predicted"/>
<dbReference type="PANTHER" id="PTHR43065">
    <property type="entry name" value="SENSOR HISTIDINE KINASE"/>
    <property type="match status" value="1"/>
</dbReference>
<keyword evidence="7" id="KW-0902">Two-component regulatory system</keyword>
<keyword evidence="3" id="KW-0808">Transferase</keyword>
<dbReference type="GO" id="GO:0005524">
    <property type="term" value="F:ATP binding"/>
    <property type="evidence" value="ECO:0007669"/>
    <property type="project" value="UniProtKB-KW"/>
</dbReference>
<keyword evidence="6" id="KW-0067">ATP-binding</keyword>
<evidence type="ECO:0000256" key="5">
    <source>
        <dbReference type="ARBA" id="ARBA00022777"/>
    </source>
</evidence>
<evidence type="ECO:0000313" key="10">
    <source>
        <dbReference type="EMBL" id="AFM05727.1"/>
    </source>
</evidence>
<dbReference type="PANTHER" id="PTHR43065:SF46">
    <property type="entry name" value="C4-DICARBOXYLATE TRANSPORT SENSOR PROTEIN DCTB"/>
    <property type="match status" value="1"/>
</dbReference>
<dbReference type="OrthoDB" id="1931120at2"/>
<dbReference type="GO" id="GO:0004673">
    <property type="term" value="F:protein histidine kinase activity"/>
    <property type="evidence" value="ECO:0007669"/>
    <property type="project" value="UniProtKB-EC"/>
</dbReference>
<accession>I4AP42</accession>
<evidence type="ECO:0000256" key="3">
    <source>
        <dbReference type="ARBA" id="ARBA00022679"/>
    </source>
</evidence>
<keyword evidence="11" id="KW-1185">Reference proteome</keyword>
<dbReference type="RefSeq" id="WP_014799153.1">
    <property type="nucleotide sequence ID" value="NC_018018.1"/>
</dbReference>
<dbReference type="Proteomes" id="UP000006054">
    <property type="component" value="Chromosome"/>
</dbReference>
<dbReference type="Gene3D" id="3.30.565.10">
    <property type="entry name" value="Histidine kinase-like ATPase, C-terminal domain"/>
    <property type="match status" value="1"/>
</dbReference>
<dbReference type="SMART" id="SM00387">
    <property type="entry name" value="HATPase_c"/>
    <property type="match status" value="1"/>
</dbReference>
<evidence type="ECO:0000256" key="6">
    <source>
        <dbReference type="ARBA" id="ARBA00022840"/>
    </source>
</evidence>
<dbReference type="InterPro" id="IPR036890">
    <property type="entry name" value="HATPase_C_sf"/>
</dbReference>